<name>A0A5E4UKP5_9BURK</name>
<keyword evidence="3" id="KW-0560">Oxidoreductase</keyword>
<dbReference type="CDD" id="cd13896">
    <property type="entry name" value="CuRO_3_CopA"/>
    <property type="match status" value="1"/>
</dbReference>
<dbReference type="PROSITE" id="PS00079">
    <property type="entry name" value="MULTICOPPER_OXIDASE1"/>
    <property type="match status" value="1"/>
</dbReference>
<dbReference type="PANTHER" id="PTHR11709">
    <property type="entry name" value="MULTI-COPPER OXIDASE"/>
    <property type="match status" value="1"/>
</dbReference>
<evidence type="ECO:0000259" key="6">
    <source>
        <dbReference type="Pfam" id="PF07731"/>
    </source>
</evidence>
<feature type="domain" description="Plastocyanin-like" evidence="7">
    <location>
        <begin position="52"/>
        <end position="162"/>
    </location>
</feature>
<dbReference type="InterPro" id="IPR034279">
    <property type="entry name" value="CuRO_3_CopA"/>
</dbReference>
<organism evidence="8 9">
    <name type="scientific">Pandoraea cepalis</name>
    <dbReference type="NCBI Taxonomy" id="2508294"/>
    <lineage>
        <taxon>Bacteria</taxon>
        <taxon>Pseudomonadati</taxon>
        <taxon>Pseudomonadota</taxon>
        <taxon>Betaproteobacteria</taxon>
        <taxon>Burkholderiales</taxon>
        <taxon>Burkholderiaceae</taxon>
        <taxon>Pandoraea</taxon>
    </lineage>
</organism>
<dbReference type="PROSITE" id="PS00080">
    <property type="entry name" value="MULTICOPPER_OXIDASE2"/>
    <property type="match status" value="1"/>
</dbReference>
<dbReference type="GO" id="GO:0042597">
    <property type="term" value="C:periplasmic space"/>
    <property type="evidence" value="ECO:0007669"/>
    <property type="project" value="UniProtKB-SubCell"/>
</dbReference>
<dbReference type="GO" id="GO:0016491">
    <property type="term" value="F:oxidoreductase activity"/>
    <property type="evidence" value="ECO:0007669"/>
    <property type="project" value="UniProtKB-KW"/>
</dbReference>
<dbReference type="Pfam" id="PF00394">
    <property type="entry name" value="Cu-oxidase"/>
    <property type="match status" value="1"/>
</dbReference>
<keyword evidence="4" id="KW-0186">Copper</keyword>
<evidence type="ECO:0000256" key="1">
    <source>
        <dbReference type="ARBA" id="ARBA00004418"/>
    </source>
</evidence>
<dbReference type="Gene3D" id="2.60.40.420">
    <property type="entry name" value="Cupredoxins - blue copper proteins"/>
    <property type="match status" value="3"/>
</dbReference>
<protein>
    <submittedName>
        <fullName evidence="8">Copper resistance system multicopper oxidase</fullName>
    </submittedName>
</protein>
<evidence type="ECO:0000256" key="3">
    <source>
        <dbReference type="ARBA" id="ARBA00023002"/>
    </source>
</evidence>
<dbReference type="InterPro" id="IPR008972">
    <property type="entry name" value="Cupredoxin"/>
</dbReference>
<evidence type="ECO:0000259" key="5">
    <source>
        <dbReference type="Pfam" id="PF00394"/>
    </source>
</evidence>
<dbReference type="Proteomes" id="UP000396788">
    <property type="component" value="Unassembled WGS sequence"/>
</dbReference>
<evidence type="ECO:0000313" key="8">
    <source>
        <dbReference type="EMBL" id="VVE00486.1"/>
    </source>
</evidence>
<dbReference type="AlphaFoldDB" id="A0A5E4UKP5"/>
<accession>A0A5E4UKP5</accession>
<dbReference type="InterPro" id="IPR034282">
    <property type="entry name" value="CuRO_2_CopA"/>
</dbReference>
<dbReference type="CDD" id="cd13874">
    <property type="entry name" value="CuRO_2_CopA"/>
    <property type="match status" value="1"/>
</dbReference>
<dbReference type="EMBL" id="CABPRY010000003">
    <property type="protein sequence ID" value="VVE00486.1"/>
    <property type="molecule type" value="Genomic_DNA"/>
</dbReference>
<dbReference type="PANTHER" id="PTHR11709:SF394">
    <property type="entry name" value="FI03373P-RELATED"/>
    <property type="match status" value="1"/>
</dbReference>
<keyword evidence="2" id="KW-0479">Metal-binding</keyword>
<dbReference type="InterPro" id="IPR006311">
    <property type="entry name" value="TAT_signal"/>
</dbReference>
<dbReference type="NCBIfam" id="TIGR01409">
    <property type="entry name" value="TAT_signal_seq"/>
    <property type="match status" value="1"/>
</dbReference>
<dbReference type="InterPro" id="IPR034284">
    <property type="entry name" value="CuRO_1_CopA"/>
</dbReference>
<dbReference type="NCBIfam" id="TIGR01480">
    <property type="entry name" value="copper_res_A"/>
    <property type="match status" value="1"/>
</dbReference>
<dbReference type="InterPro" id="IPR011707">
    <property type="entry name" value="Cu-oxidase-like_N"/>
</dbReference>
<dbReference type="Pfam" id="PF07732">
    <property type="entry name" value="Cu-oxidase_3"/>
    <property type="match status" value="1"/>
</dbReference>
<dbReference type="InterPro" id="IPR006376">
    <property type="entry name" value="Cu-R_CopA"/>
</dbReference>
<dbReference type="GO" id="GO:0005507">
    <property type="term" value="F:copper ion binding"/>
    <property type="evidence" value="ECO:0007669"/>
    <property type="project" value="InterPro"/>
</dbReference>
<comment type="subcellular location">
    <subcellularLocation>
        <location evidence="1">Periplasm</location>
    </subcellularLocation>
</comment>
<dbReference type="InterPro" id="IPR001117">
    <property type="entry name" value="Cu-oxidase_2nd"/>
</dbReference>
<dbReference type="SUPFAM" id="SSF49503">
    <property type="entry name" value="Cupredoxins"/>
    <property type="match status" value="3"/>
</dbReference>
<dbReference type="PROSITE" id="PS51318">
    <property type="entry name" value="TAT"/>
    <property type="match status" value="1"/>
</dbReference>
<reference evidence="8 9" key="1">
    <citation type="submission" date="2019-08" db="EMBL/GenBank/DDBJ databases">
        <authorList>
            <person name="Peeters C."/>
        </authorList>
    </citation>
    <scope>NUCLEOTIDE SEQUENCE [LARGE SCALE GENOMIC DNA]</scope>
    <source>
        <strain evidence="8 9">LMG 31107</strain>
    </source>
</reference>
<dbReference type="RefSeq" id="WP_150608253.1">
    <property type="nucleotide sequence ID" value="NZ_CABPRY010000003.1"/>
</dbReference>
<dbReference type="InterPro" id="IPR002355">
    <property type="entry name" value="Cu_oxidase_Cu_BS"/>
</dbReference>
<evidence type="ECO:0000256" key="2">
    <source>
        <dbReference type="ARBA" id="ARBA00022723"/>
    </source>
</evidence>
<evidence type="ECO:0000256" key="4">
    <source>
        <dbReference type="ARBA" id="ARBA00023008"/>
    </source>
</evidence>
<dbReference type="Pfam" id="PF07731">
    <property type="entry name" value="Cu-oxidase_2"/>
    <property type="match status" value="1"/>
</dbReference>
<dbReference type="CDD" id="cd13848">
    <property type="entry name" value="CuRO_1_CopA"/>
    <property type="match status" value="1"/>
</dbReference>
<evidence type="ECO:0000313" key="9">
    <source>
        <dbReference type="Proteomes" id="UP000396788"/>
    </source>
</evidence>
<feature type="domain" description="Plastocyanin-like" evidence="6">
    <location>
        <begin position="523"/>
        <end position="640"/>
    </location>
</feature>
<feature type="domain" description="Plastocyanin-like" evidence="5">
    <location>
        <begin position="172"/>
        <end position="340"/>
    </location>
</feature>
<sequence>MQTHFGRRTFVKGLGAAGLAGGLGLWRPPVWAISSPGQPHVLTGTQFDLDIGQTPINITGQTRTATLINGTLPGPVLRWREGDDVTLRVANKLQAQTSIHWHGILLPSNMDGVPGLSFNGIDPGETFTYRFRVKQHGTYWYHSHSALQEQTGVYGPLVIDAKDPEPFKYDRDYVVMLSDWTDEDPRRILAKLKKQSNYYNFHQRTIADFFHDVRTQGWSATIADRKMWAEMRMSPTDLADVSAYTYTYLMNGQAPNGNWTGIFRPGERIRLRFINGSAMTYFDVRIPGLKMTVVAADGQYVNPVSVDEFRIAVAETYDVIVEPANGSAYTIFAQSMDRTGFARGTLAVREGLAAEVPSLDPRPLLTMDDMGMGGMDHSAMPGMDMSSTSDDAIQTMDGTPAKDPNAMPGMDMSSMSGENLQTMDGTSGTDPGAMPGMDGMSGSATGAAAGMSGMDHGAMSGMGAMGAMQSHPATESGNPLVDAQAMSPTPRLSDPGIGLRNNGRRVLTYADLKSAFSDPDGREPTRTIELHLTGHMEKFAWSFDGVKFADAKPIRLKYGERVRLVLVNDTMMTHPIHLHGMWSDLEDEEGKFMVRKHTIDIAPGSKRSYRVTADALGRWAYHCHLLFHMETGMFREVRVEE</sequence>
<dbReference type="InterPro" id="IPR011706">
    <property type="entry name" value="Cu-oxidase_C"/>
</dbReference>
<dbReference type="InterPro" id="IPR045087">
    <property type="entry name" value="Cu-oxidase_fam"/>
</dbReference>
<proteinExistence type="predicted"/>
<evidence type="ECO:0000259" key="7">
    <source>
        <dbReference type="Pfam" id="PF07732"/>
    </source>
</evidence>
<dbReference type="InterPro" id="IPR019546">
    <property type="entry name" value="TAT_signal_bac_arc"/>
</dbReference>
<gene>
    <name evidence="8" type="ORF">PCE31107_02118</name>
</gene>
<dbReference type="InterPro" id="IPR033138">
    <property type="entry name" value="Cu_oxidase_CS"/>
</dbReference>